<proteinExistence type="predicted"/>
<keyword evidence="3" id="KW-1185">Reference proteome</keyword>
<dbReference type="AlphaFoldDB" id="A0A0A0LW42"/>
<feature type="compositionally biased region" description="Basic residues" evidence="1">
    <location>
        <begin position="13"/>
        <end position="24"/>
    </location>
</feature>
<reference evidence="2 3" key="3">
    <citation type="journal article" date="2010" name="BMC Genomics">
        <title>Transcriptome sequencing and comparative analysis of cucumber flowers with different sex types.</title>
        <authorList>
            <person name="Guo S."/>
            <person name="Zheng Y."/>
            <person name="Joung J.G."/>
            <person name="Liu S."/>
            <person name="Zhang Z."/>
            <person name="Crasta O.R."/>
            <person name="Sobral B.W."/>
            <person name="Xu Y."/>
            <person name="Huang S."/>
            <person name="Fei Z."/>
        </authorList>
    </citation>
    <scope>NUCLEOTIDE SEQUENCE [LARGE SCALE GENOMIC DNA]</scope>
    <source>
        <strain evidence="3">cv. 9930</strain>
    </source>
</reference>
<reference evidence="2 3" key="2">
    <citation type="journal article" date="2009" name="PLoS ONE">
        <title>An integrated genetic and cytogenetic map of the cucumber genome.</title>
        <authorList>
            <person name="Ren Y."/>
            <person name="Zhang Z."/>
            <person name="Liu J."/>
            <person name="Staub J.E."/>
            <person name="Han Y."/>
            <person name="Cheng Z."/>
            <person name="Li X."/>
            <person name="Lu J."/>
            <person name="Miao H."/>
            <person name="Kang H."/>
            <person name="Xie B."/>
            <person name="Gu X."/>
            <person name="Wang X."/>
            <person name="Du Y."/>
            <person name="Jin W."/>
            <person name="Huang S."/>
        </authorList>
    </citation>
    <scope>NUCLEOTIDE SEQUENCE [LARGE SCALE GENOMIC DNA]</scope>
    <source>
        <strain evidence="3">cv. 9930</strain>
    </source>
</reference>
<accession>A0A0A0LW42</accession>
<evidence type="ECO:0000256" key="1">
    <source>
        <dbReference type="SAM" id="MobiDB-lite"/>
    </source>
</evidence>
<feature type="compositionally biased region" description="Basic and acidic residues" evidence="1">
    <location>
        <begin position="1"/>
        <end position="12"/>
    </location>
</feature>
<evidence type="ECO:0000313" key="2">
    <source>
        <dbReference type="EMBL" id="KGN66115.1"/>
    </source>
</evidence>
<reference evidence="2 3" key="1">
    <citation type="journal article" date="2009" name="Nat. Genet.">
        <title>The genome of the cucumber, Cucumis sativus L.</title>
        <authorList>
            <person name="Huang S."/>
            <person name="Li R."/>
            <person name="Zhang Z."/>
            <person name="Li L."/>
            <person name="Gu X."/>
            <person name="Fan W."/>
            <person name="Lucas W.J."/>
            <person name="Wang X."/>
            <person name="Xie B."/>
            <person name="Ni P."/>
            <person name="Ren Y."/>
            <person name="Zhu H."/>
            <person name="Li J."/>
            <person name="Lin K."/>
            <person name="Jin W."/>
            <person name="Fei Z."/>
            <person name="Li G."/>
            <person name="Staub J."/>
            <person name="Kilian A."/>
            <person name="van der Vossen E.A."/>
            <person name="Wu Y."/>
            <person name="Guo J."/>
            <person name="He J."/>
            <person name="Jia Z."/>
            <person name="Ren Y."/>
            <person name="Tian G."/>
            <person name="Lu Y."/>
            <person name="Ruan J."/>
            <person name="Qian W."/>
            <person name="Wang M."/>
            <person name="Huang Q."/>
            <person name="Li B."/>
            <person name="Xuan Z."/>
            <person name="Cao J."/>
            <person name="Asan"/>
            <person name="Wu Z."/>
            <person name="Zhang J."/>
            <person name="Cai Q."/>
            <person name="Bai Y."/>
            <person name="Zhao B."/>
            <person name="Han Y."/>
            <person name="Li Y."/>
            <person name="Li X."/>
            <person name="Wang S."/>
            <person name="Shi Q."/>
            <person name="Liu S."/>
            <person name="Cho W.K."/>
            <person name="Kim J.Y."/>
            <person name="Xu Y."/>
            <person name="Heller-Uszynska K."/>
            <person name="Miao H."/>
            <person name="Cheng Z."/>
            <person name="Zhang S."/>
            <person name="Wu J."/>
            <person name="Yang Y."/>
            <person name="Kang H."/>
            <person name="Li M."/>
            <person name="Liang H."/>
            <person name="Ren X."/>
            <person name="Shi Z."/>
            <person name="Wen M."/>
            <person name="Jian M."/>
            <person name="Yang H."/>
            <person name="Zhang G."/>
            <person name="Yang Z."/>
            <person name="Chen R."/>
            <person name="Liu S."/>
            <person name="Li J."/>
            <person name="Ma L."/>
            <person name="Liu H."/>
            <person name="Zhou Y."/>
            <person name="Zhao J."/>
            <person name="Fang X."/>
            <person name="Li G."/>
            <person name="Fang L."/>
            <person name="Li Y."/>
            <person name="Liu D."/>
            <person name="Zheng H."/>
            <person name="Zhang Y."/>
            <person name="Qin N."/>
            <person name="Li Z."/>
            <person name="Yang G."/>
            <person name="Yang S."/>
            <person name="Bolund L."/>
            <person name="Kristiansen K."/>
            <person name="Zheng H."/>
            <person name="Li S."/>
            <person name="Zhang X."/>
            <person name="Yang H."/>
            <person name="Wang J."/>
            <person name="Sun R."/>
            <person name="Zhang B."/>
            <person name="Jiang S."/>
            <person name="Wang J."/>
            <person name="Du Y."/>
            <person name="Li S."/>
        </authorList>
    </citation>
    <scope>NUCLEOTIDE SEQUENCE [LARGE SCALE GENOMIC DNA]</scope>
    <source>
        <strain evidence="3">cv. 9930</strain>
    </source>
</reference>
<dbReference type="EMBL" id="CM002922">
    <property type="protein sequence ID" value="KGN66115.1"/>
    <property type="molecule type" value="Genomic_DNA"/>
</dbReference>
<reference evidence="2 3" key="4">
    <citation type="journal article" date="2011" name="BMC Genomics">
        <title>RNA-Seq improves annotation of protein-coding genes in the cucumber genome.</title>
        <authorList>
            <person name="Li Z."/>
            <person name="Zhang Z."/>
            <person name="Yan P."/>
            <person name="Huang S."/>
            <person name="Fei Z."/>
            <person name="Lin K."/>
        </authorList>
    </citation>
    <scope>NUCLEOTIDE SEQUENCE [LARGE SCALE GENOMIC DNA]</scope>
    <source>
        <strain evidence="3">cv. 9930</strain>
    </source>
</reference>
<feature type="region of interest" description="Disordered" evidence="1">
    <location>
        <begin position="1"/>
        <end position="39"/>
    </location>
</feature>
<dbReference type="Proteomes" id="UP000029981">
    <property type="component" value="Chromosome 1"/>
</dbReference>
<name>A0A0A0LW42_CUCSA</name>
<sequence length="163" mass="18940">MKAESDDSDKQLRNFRPRRKLKYHKERDHVESSQSVRSIDLSSVHPRKDACIKSCGNDDFDRAVRNFSSQRQPKSHKVLDHIKASQNVQSKKETQLQVVSSLGKRRSIFRLKQFQNELKLSNQLQLQIKILSEVENSVANWPWVSRVKDSVPQVARQVLLHGN</sequence>
<dbReference type="Gramene" id="KGN66115">
    <property type="protein sequence ID" value="KGN66115"/>
    <property type="gene ID" value="Csa_1G572360"/>
</dbReference>
<evidence type="ECO:0000313" key="3">
    <source>
        <dbReference type="Proteomes" id="UP000029981"/>
    </source>
</evidence>
<protein>
    <submittedName>
        <fullName evidence="2">Uncharacterized protein</fullName>
    </submittedName>
</protein>
<gene>
    <name evidence="2" type="ORF">Csa_1G572360</name>
</gene>
<organism evidence="2 3">
    <name type="scientific">Cucumis sativus</name>
    <name type="common">Cucumber</name>
    <dbReference type="NCBI Taxonomy" id="3659"/>
    <lineage>
        <taxon>Eukaryota</taxon>
        <taxon>Viridiplantae</taxon>
        <taxon>Streptophyta</taxon>
        <taxon>Embryophyta</taxon>
        <taxon>Tracheophyta</taxon>
        <taxon>Spermatophyta</taxon>
        <taxon>Magnoliopsida</taxon>
        <taxon>eudicotyledons</taxon>
        <taxon>Gunneridae</taxon>
        <taxon>Pentapetalae</taxon>
        <taxon>rosids</taxon>
        <taxon>fabids</taxon>
        <taxon>Cucurbitales</taxon>
        <taxon>Cucurbitaceae</taxon>
        <taxon>Benincaseae</taxon>
        <taxon>Cucumis</taxon>
    </lineage>
</organism>